<dbReference type="GO" id="GO:0005829">
    <property type="term" value="C:cytosol"/>
    <property type="evidence" value="ECO:0007669"/>
    <property type="project" value="TreeGrafter"/>
</dbReference>
<evidence type="ECO:0000313" key="5">
    <source>
        <dbReference type="Proteomes" id="UP000233837"/>
    </source>
</evidence>
<feature type="domain" description="Glycolipid transfer protein" evidence="3">
    <location>
        <begin position="102"/>
        <end position="238"/>
    </location>
</feature>
<comment type="similarity">
    <text evidence="1">Belongs to the GLTP family.</text>
</comment>
<keyword evidence="2" id="KW-0813">Transport</keyword>
<dbReference type="Gene3D" id="1.10.3520.10">
    <property type="entry name" value="Glycolipid transfer protein"/>
    <property type="match status" value="1"/>
</dbReference>
<sequence length="275" mass="31117">MHVNAVNGPFPINASLAFYRATHSFSRYPHLLPLLLFSRLAILRTLARFPSHFLVWSMMEEECRFSSSDSFKEAEVGTPLSAVVEAFEELAKSLEGSSEDLRLHPFLFACSHVSDLFGCLGLGFKFAEIEYVSKVNKLLQASKAFYTLSGIIDHDVRNGTIRKSGSHSRNLRRVRLGLDLIKALFEQFLSSKECSPKEAASNAYAQVCAPYHTWPVRKAVAAGMCTLPTREQLLLKLQDIDQSVEREMKRYIIASTPIIEYIDNLYLSRDICLDW</sequence>
<dbReference type="SUPFAM" id="SSF110004">
    <property type="entry name" value="Glycolipid transfer protein, GLTP"/>
    <property type="match status" value="1"/>
</dbReference>
<dbReference type="InterPro" id="IPR036497">
    <property type="entry name" value="GLTP_sf"/>
</dbReference>
<organism evidence="4 5">
    <name type="scientific">Dendrobium catenatum</name>
    <dbReference type="NCBI Taxonomy" id="906689"/>
    <lineage>
        <taxon>Eukaryota</taxon>
        <taxon>Viridiplantae</taxon>
        <taxon>Streptophyta</taxon>
        <taxon>Embryophyta</taxon>
        <taxon>Tracheophyta</taxon>
        <taxon>Spermatophyta</taxon>
        <taxon>Magnoliopsida</taxon>
        <taxon>Liliopsida</taxon>
        <taxon>Asparagales</taxon>
        <taxon>Orchidaceae</taxon>
        <taxon>Epidendroideae</taxon>
        <taxon>Malaxideae</taxon>
        <taxon>Dendrobiinae</taxon>
        <taxon>Dendrobium</taxon>
    </lineage>
</organism>
<dbReference type="EMBL" id="KZ502810">
    <property type="protein sequence ID" value="PKU72735.1"/>
    <property type="molecule type" value="Genomic_DNA"/>
</dbReference>
<name>A0A2I0WAQ1_9ASPA</name>
<dbReference type="Proteomes" id="UP000233837">
    <property type="component" value="Unassembled WGS sequence"/>
</dbReference>
<gene>
    <name evidence="4" type="ORF">MA16_Dca007455</name>
</gene>
<evidence type="ECO:0000313" key="4">
    <source>
        <dbReference type="EMBL" id="PKU72735.1"/>
    </source>
</evidence>
<dbReference type="GO" id="GO:0016020">
    <property type="term" value="C:membrane"/>
    <property type="evidence" value="ECO:0007669"/>
    <property type="project" value="TreeGrafter"/>
</dbReference>
<dbReference type="GO" id="GO:1902388">
    <property type="term" value="F:ceramide 1-phosphate transfer activity"/>
    <property type="evidence" value="ECO:0007669"/>
    <property type="project" value="TreeGrafter"/>
</dbReference>
<accession>A0A2I0WAQ1</accession>
<evidence type="ECO:0000256" key="2">
    <source>
        <dbReference type="ARBA" id="ARBA00022448"/>
    </source>
</evidence>
<protein>
    <recommendedName>
        <fullName evidence="3">Glycolipid transfer protein domain-containing protein</fullName>
    </recommendedName>
</protein>
<dbReference type="InterPro" id="IPR014830">
    <property type="entry name" value="Glycolipid_transfer_prot_dom"/>
</dbReference>
<dbReference type="FunFam" id="1.10.3520.10:FF:000005">
    <property type="entry name" value="Accelerated cell death 11"/>
    <property type="match status" value="1"/>
</dbReference>
<dbReference type="Pfam" id="PF08718">
    <property type="entry name" value="GLTP"/>
    <property type="match status" value="1"/>
</dbReference>
<dbReference type="PANTHER" id="PTHR10219:SF28">
    <property type="entry name" value="ACD11 HOMOLOG PROTEIN"/>
    <property type="match status" value="1"/>
</dbReference>
<keyword evidence="5" id="KW-1185">Reference proteome</keyword>
<evidence type="ECO:0000256" key="1">
    <source>
        <dbReference type="ARBA" id="ARBA00007148"/>
    </source>
</evidence>
<dbReference type="GO" id="GO:1902387">
    <property type="term" value="F:ceramide 1-phosphate binding"/>
    <property type="evidence" value="ECO:0007669"/>
    <property type="project" value="TreeGrafter"/>
</dbReference>
<dbReference type="AlphaFoldDB" id="A0A2I0WAQ1"/>
<proteinExistence type="inferred from homology"/>
<dbReference type="PANTHER" id="PTHR10219">
    <property type="entry name" value="GLYCOLIPID TRANSFER PROTEIN-RELATED"/>
    <property type="match status" value="1"/>
</dbReference>
<evidence type="ECO:0000259" key="3">
    <source>
        <dbReference type="Pfam" id="PF08718"/>
    </source>
</evidence>
<reference evidence="4 5" key="1">
    <citation type="journal article" date="2016" name="Sci. Rep.">
        <title>The Dendrobium catenatum Lindl. genome sequence provides insights into polysaccharide synthase, floral development and adaptive evolution.</title>
        <authorList>
            <person name="Zhang G.Q."/>
            <person name="Xu Q."/>
            <person name="Bian C."/>
            <person name="Tsai W.C."/>
            <person name="Yeh C.M."/>
            <person name="Liu K.W."/>
            <person name="Yoshida K."/>
            <person name="Zhang L.S."/>
            <person name="Chang S.B."/>
            <person name="Chen F."/>
            <person name="Shi Y."/>
            <person name="Su Y.Y."/>
            <person name="Zhang Y.Q."/>
            <person name="Chen L.J."/>
            <person name="Yin Y."/>
            <person name="Lin M."/>
            <person name="Huang H."/>
            <person name="Deng H."/>
            <person name="Wang Z.W."/>
            <person name="Zhu S.L."/>
            <person name="Zhao X."/>
            <person name="Deng C."/>
            <person name="Niu S.C."/>
            <person name="Huang J."/>
            <person name="Wang M."/>
            <person name="Liu G.H."/>
            <person name="Yang H.J."/>
            <person name="Xiao X.J."/>
            <person name="Hsiao Y.Y."/>
            <person name="Wu W.L."/>
            <person name="Chen Y.Y."/>
            <person name="Mitsuda N."/>
            <person name="Ohme-Takagi M."/>
            <person name="Luo Y.B."/>
            <person name="Van de Peer Y."/>
            <person name="Liu Z.J."/>
        </authorList>
    </citation>
    <scope>NUCLEOTIDE SEQUENCE [LARGE SCALE GENOMIC DNA]</scope>
    <source>
        <tissue evidence="4">The whole plant</tissue>
    </source>
</reference>
<reference evidence="4 5" key="2">
    <citation type="journal article" date="2017" name="Nature">
        <title>The Apostasia genome and the evolution of orchids.</title>
        <authorList>
            <person name="Zhang G.Q."/>
            <person name="Liu K.W."/>
            <person name="Li Z."/>
            <person name="Lohaus R."/>
            <person name="Hsiao Y.Y."/>
            <person name="Niu S.C."/>
            <person name="Wang J.Y."/>
            <person name="Lin Y.C."/>
            <person name="Xu Q."/>
            <person name="Chen L.J."/>
            <person name="Yoshida K."/>
            <person name="Fujiwara S."/>
            <person name="Wang Z.W."/>
            <person name="Zhang Y.Q."/>
            <person name="Mitsuda N."/>
            <person name="Wang M."/>
            <person name="Liu G.H."/>
            <person name="Pecoraro L."/>
            <person name="Huang H.X."/>
            <person name="Xiao X.J."/>
            <person name="Lin M."/>
            <person name="Wu X.Y."/>
            <person name="Wu W.L."/>
            <person name="Chen Y.Y."/>
            <person name="Chang S.B."/>
            <person name="Sakamoto S."/>
            <person name="Ohme-Takagi M."/>
            <person name="Yagi M."/>
            <person name="Zeng S.J."/>
            <person name="Shen C.Y."/>
            <person name="Yeh C.M."/>
            <person name="Luo Y.B."/>
            <person name="Tsai W.C."/>
            <person name="Van de Peer Y."/>
            <person name="Liu Z.J."/>
        </authorList>
    </citation>
    <scope>NUCLEOTIDE SEQUENCE [LARGE SCALE GENOMIC DNA]</scope>
    <source>
        <tissue evidence="4">The whole plant</tissue>
    </source>
</reference>